<dbReference type="PANTHER" id="PTHR42983">
    <property type="entry name" value="DINITROGENASE IRON-MOLYBDENUM COFACTOR PROTEIN-RELATED"/>
    <property type="match status" value="1"/>
</dbReference>
<organism evidence="2 3">
    <name type="scientific">Candidatus Argoarchaeum ethanivorans</name>
    <dbReference type="NCBI Taxonomy" id="2608793"/>
    <lineage>
        <taxon>Archaea</taxon>
        <taxon>Methanobacteriati</taxon>
        <taxon>Methanobacteriota</taxon>
        <taxon>Stenosarchaea group</taxon>
        <taxon>Methanomicrobia</taxon>
        <taxon>Methanosarcinales</taxon>
        <taxon>Methanosarcinales incertae sedis</taxon>
        <taxon>GOM Arc I cluster</taxon>
        <taxon>Candidatus Argoarchaeum</taxon>
    </lineage>
</organism>
<dbReference type="SUPFAM" id="SSF53146">
    <property type="entry name" value="Nitrogenase accessory factor-like"/>
    <property type="match status" value="1"/>
</dbReference>
<sequence>MYSICGFPKSKFRKNSKKSLNLKLTNKLHKINKGEEKMKVCIPTTENGGIDDFVGQHFGRVPTYTIVDLDTNEVAVIPNTGEHMGGAGLPPEFISKTGTHVMLCSGLGPRAVHLFEEAGIDVFVGAQGTVRDVIEAWRQGRLMEATDENACKEHRLH</sequence>
<gene>
    <name evidence="2" type="ORF">LAKADJCE_00494</name>
</gene>
<dbReference type="InterPro" id="IPR033913">
    <property type="entry name" value="MTH1175_dom"/>
</dbReference>
<dbReference type="InterPro" id="IPR003731">
    <property type="entry name" value="Di-Nase_FeMo-co_biosynth"/>
</dbReference>
<dbReference type="InterPro" id="IPR036105">
    <property type="entry name" value="DiNase_FeMo-co_biosyn_sf"/>
</dbReference>
<name>A0A811TAJ1_9EURY</name>
<dbReference type="Gene3D" id="3.30.420.130">
    <property type="entry name" value="Dinitrogenase iron-molybdenum cofactor biosynthesis domain"/>
    <property type="match status" value="1"/>
</dbReference>
<dbReference type="CDD" id="cd00851">
    <property type="entry name" value="MTH1175"/>
    <property type="match status" value="1"/>
</dbReference>
<protein>
    <submittedName>
        <fullName evidence="2">Dinitrogenase iron-molybdenum cofactor</fullName>
    </submittedName>
</protein>
<comment type="caution">
    <text evidence="2">The sequence shown here is derived from an EMBL/GenBank/DDBJ whole genome shotgun (WGS) entry which is preliminary data.</text>
</comment>
<accession>A0A811TAJ1</accession>
<evidence type="ECO:0000313" key="3">
    <source>
        <dbReference type="Proteomes" id="UP000612009"/>
    </source>
</evidence>
<proteinExistence type="predicted"/>
<dbReference type="Proteomes" id="UP000612009">
    <property type="component" value="Unassembled WGS sequence"/>
</dbReference>
<dbReference type="Pfam" id="PF02579">
    <property type="entry name" value="Nitro_FeMo-Co"/>
    <property type="match status" value="1"/>
</dbReference>
<dbReference type="AlphaFoldDB" id="A0A811TAJ1"/>
<dbReference type="EMBL" id="CAJHIR010000025">
    <property type="protein sequence ID" value="CAD6493351.1"/>
    <property type="molecule type" value="Genomic_DNA"/>
</dbReference>
<evidence type="ECO:0000259" key="1">
    <source>
        <dbReference type="Pfam" id="PF02579"/>
    </source>
</evidence>
<evidence type="ECO:0000313" key="2">
    <source>
        <dbReference type="EMBL" id="CAD6493351.1"/>
    </source>
</evidence>
<reference evidence="2" key="1">
    <citation type="submission" date="2020-10" db="EMBL/GenBank/DDBJ databases">
        <authorList>
            <person name="Hahn C.J."/>
            <person name="Laso-Perez R."/>
            <person name="Vulcano F."/>
            <person name="Vaziourakis K.-M."/>
            <person name="Stokke R."/>
            <person name="Steen I.H."/>
            <person name="Teske A."/>
            <person name="Boetius A."/>
            <person name="Liebeke M."/>
            <person name="Amann R."/>
            <person name="Knittel K."/>
        </authorList>
    </citation>
    <scope>NUCLEOTIDE SEQUENCE</scope>
    <source>
        <strain evidence="2">Gfbio:e3339647-f889-4370-9287-4fb5cb688e4c:AG392J18_GoMArc1</strain>
    </source>
</reference>
<dbReference type="PANTHER" id="PTHR42983:SF1">
    <property type="entry name" value="IRON-MOLYBDENUM PROTEIN"/>
    <property type="match status" value="1"/>
</dbReference>
<feature type="domain" description="Dinitrogenase iron-molybdenum cofactor biosynthesis" evidence="1">
    <location>
        <begin position="52"/>
        <end position="138"/>
    </location>
</feature>